<accession>A0AAD9EAY5</accession>
<sequence>MPIITTAQHNRTTSITLQHFTPTITSQLQLTLPNMISNNIPTCSKGPNGGSSGSGGCTGGGNGGGKGGSG</sequence>
<evidence type="ECO:0000313" key="2">
    <source>
        <dbReference type="EMBL" id="KAK1841473.1"/>
    </source>
</evidence>
<proteinExistence type="predicted"/>
<protein>
    <submittedName>
        <fullName evidence="2">Uncharacterized protein</fullName>
    </submittedName>
</protein>
<evidence type="ECO:0000256" key="1">
    <source>
        <dbReference type="SAM" id="MobiDB-lite"/>
    </source>
</evidence>
<keyword evidence="3" id="KW-1185">Reference proteome</keyword>
<name>A0AAD9EAY5_9PEZI</name>
<organism evidence="2 3">
    <name type="scientific">Colletotrichum chrysophilum</name>
    <dbReference type="NCBI Taxonomy" id="1836956"/>
    <lineage>
        <taxon>Eukaryota</taxon>
        <taxon>Fungi</taxon>
        <taxon>Dikarya</taxon>
        <taxon>Ascomycota</taxon>
        <taxon>Pezizomycotina</taxon>
        <taxon>Sordariomycetes</taxon>
        <taxon>Hypocreomycetidae</taxon>
        <taxon>Glomerellales</taxon>
        <taxon>Glomerellaceae</taxon>
        <taxon>Colletotrichum</taxon>
        <taxon>Colletotrichum gloeosporioides species complex</taxon>
    </lineage>
</organism>
<feature type="compositionally biased region" description="Gly residues" evidence="1">
    <location>
        <begin position="47"/>
        <end position="70"/>
    </location>
</feature>
<dbReference type="AlphaFoldDB" id="A0AAD9EAY5"/>
<comment type="caution">
    <text evidence="2">The sequence shown here is derived from an EMBL/GenBank/DDBJ whole genome shotgun (WGS) entry which is preliminary data.</text>
</comment>
<dbReference type="EMBL" id="JAQOWY010000478">
    <property type="protein sequence ID" value="KAK1841473.1"/>
    <property type="molecule type" value="Genomic_DNA"/>
</dbReference>
<feature type="region of interest" description="Disordered" evidence="1">
    <location>
        <begin position="42"/>
        <end position="70"/>
    </location>
</feature>
<reference evidence="2" key="1">
    <citation type="submission" date="2023-01" db="EMBL/GenBank/DDBJ databases">
        <title>Colletotrichum chrysophilum M932 genome sequence.</title>
        <authorList>
            <person name="Baroncelli R."/>
        </authorList>
    </citation>
    <scope>NUCLEOTIDE SEQUENCE</scope>
    <source>
        <strain evidence="2">M932</strain>
    </source>
</reference>
<gene>
    <name evidence="2" type="ORF">CCHR01_15896</name>
</gene>
<evidence type="ECO:0000313" key="3">
    <source>
        <dbReference type="Proteomes" id="UP001243330"/>
    </source>
</evidence>
<dbReference type="Proteomes" id="UP001243330">
    <property type="component" value="Unassembled WGS sequence"/>
</dbReference>